<evidence type="ECO:0000256" key="1">
    <source>
        <dbReference type="SAM" id="Phobius"/>
    </source>
</evidence>
<keyword evidence="3" id="KW-1185">Reference proteome</keyword>
<gene>
    <name evidence="2" type="ORF">FM101_14620</name>
</gene>
<name>A0A1R4GVN4_9MICC</name>
<dbReference type="AlphaFoldDB" id="A0A1R4GVN4"/>
<sequence length="78" mass="8010">MNIEWLSFLTVTLVTLIGSLSLVALYSFAVRLKAIAEDGGRGANVAKSGAVACFVLCGCLVLLGIYLIVPQLGGSGGH</sequence>
<evidence type="ECO:0000313" key="2">
    <source>
        <dbReference type="EMBL" id="SJM72238.1"/>
    </source>
</evidence>
<keyword evidence="1" id="KW-0812">Transmembrane</keyword>
<keyword evidence="1" id="KW-0472">Membrane</keyword>
<feature type="transmembrane region" description="Helical" evidence="1">
    <location>
        <begin position="6"/>
        <end position="28"/>
    </location>
</feature>
<accession>A0A1R4GVN4</accession>
<dbReference type="EMBL" id="FUHW01000052">
    <property type="protein sequence ID" value="SJM72238.1"/>
    <property type="molecule type" value="Genomic_DNA"/>
</dbReference>
<reference evidence="2 3" key="1">
    <citation type="submission" date="2017-02" db="EMBL/GenBank/DDBJ databases">
        <authorList>
            <person name="Peterson S.W."/>
        </authorList>
    </citation>
    <scope>NUCLEOTIDE SEQUENCE [LARGE SCALE GENOMIC DNA]</scope>
    <source>
        <strain evidence="2 3">B Ar 00.02</strain>
    </source>
</reference>
<protein>
    <submittedName>
        <fullName evidence="2">Uncharacterized protein</fullName>
    </submittedName>
</protein>
<keyword evidence="1" id="KW-1133">Transmembrane helix</keyword>
<organism evidence="2 3">
    <name type="scientific">Arthrobacter rhombi</name>
    <dbReference type="NCBI Taxonomy" id="71253"/>
    <lineage>
        <taxon>Bacteria</taxon>
        <taxon>Bacillati</taxon>
        <taxon>Actinomycetota</taxon>
        <taxon>Actinomycetes</taxon>
        <taxon>Micrococcales</taxon>
        <taxon>Micrococcaceae</taxon>
        <taxon>Arthrobacter</taxon>
    </lineage>
</organism>
<dbReference type="Proteomes" id="UP000195913">
    <property type="component" value="Unassembled WGS sequence"/>
</dbReference>
<proteinExistence type="predicted"/>
<dbReference type="RefSeq" id="WP_241895170.1">
    <property type="nucleotide sequence ID" value="NZ_FUHW01000052.1"/>
</dbReference>
<feature type="transmembrane region" description="Helical" evidence="1">
    <location>
        <begin position="49"/>
        <end position="69"/>
    </location>
</feature>
<evidence type="ECO:0000313" key="3">
    <source>
        <dbReference type="Proteomes" id="UP000195913"/>
    </source>
</evidence>